<gene>
    <name evidence="12" type="ORF">E5J99_01725</name>
</gene>
<dbReference type="Proteomes" id="UP000297739">
    <property type="component" value="Unassembled WGS sequence"/>
</dbReference>
<dbReference type="GO" id="GO:0098797">
    <property type="term" value="C:plasma membrane protein complex"/>
    <property type="evidence" value="ECO:0007669"/>
    <property type="project" value="TreeGrafter"/>
</dbReference>
<reference evidence="12 13" key="1">
    <citation type="submission" date="2019-04" db="EMBL/GenBank/DDBJ databases">
        <authorList>
            <person name="Feng G."/>
            <person name="Zhang J."/>
            <person name="Zhu H."/>
        </authorList>
    </citation>
    <scope>NUCLEOTIDE SEQUENCE [LARGE SCALE GENOMIC DNA]</scope>
    <source>
        <strain evidence="12 13">JCM 17223</strain>
    </source>
</reference>
<sequence>MLITIRRLILLLALSAASLATAQAQQKLKYPKTKPDEIYDAVAKPAVPVSGLQGYADYLEKNQQYPTAALQGGQSGTVEVTFVVEKSGSVSSLAVKTPVSPVLDAEALRLIKGGPKWTPAENKGAKVRQRVTIPITFNLPLGAGGPAPMTLDREESKPAVSATGLTVVKADQPARPVGGTDAFFDWLQKNQRYPALARKKSVQGKVMVEFMVQKDGSLTDAKLVKRLGAGCDEEALRLIKAAPKWEPALYQGQPVKQKMVLPVLFHLL</sequence>
<protein>
    <submittedName>
        <fullName evidence="12">Energy transducer TonB</fullName>
    </submittedName>
</protein>
<proteinExistence type="inferred from homology"/>
<dbReference type="AlphaFoldDB" id="A0A4Z0PQQ4"/>
<comment type="subcellular location">
    <subcellularLocation>
        <location evidence="1">Cell inner membrane</location>
        <topology evidence="1">Single-pass membrane protein</topology>
        <orientation evidence="1">Periplasmic side</orientation>
    </subcellularLocation>
</comment>
<evidence type="ECO:0000256" key="6">
    <source>
        <dbReference type="ARBA" id="ARBA00022692"/>
    </source>
</evidence>
<dbReference type="EMBL" id="SRLD01000002">
    <property type="protein sequence ID" value="TGE19845.1"/>
    <property type="molecule type" value="Genomic_DNA"/>
</dbReference>
<comment type="caution">
    <text evidence="12">The sequence shown here is derived from an EMBL/GenBank/DDBJ whole genome shotgun (WGS) entry which is preliminary data.</text>
</comment>
<evidence type="ECO:0000256" key="3">
    <source>
        <dbReference type="ARBA" id="ARBA00022448"/>
    </source>
</evidence>
<dbReference type="InterPro" id="IPR037682">
    <property type="entry name" value="TonB_C"/>
</dbReference>
<dbReference type="GO" id="GO:0055085">
    <property type="term" value="P:transmembrane transport"/>
    <property type="evidence" value="ECO:0007669"/>
    <property type="project" value="InterPro"/>
</dbReference>
<evidence type="ECO:0000256" key="4">
    <source>
        <dbReference type="ARBA" id="ARBA00022475"/>
    </source>
</evidence>
<keyword evidence="7" id="KW-0653">Protein transport</keyword>
<dbReference type="Gene3D" id="3.30.1150.10">
    <property type="match status" value="2"/>
</dbReference>
<dbReference type="PANTHER" id="PTHR33446:SF2">
    <property type="entry name" value="PROTEIN TONB"/>
    <property type="match status" value="1"/>
</dbReference>
<dbReference type="GO" id="GO:0031992">
    <property type="term" value="F:energy transducer activity"/>
    <property type="evidence" value="ECO:0007669"/>
    <property type="project" value="TreeGrafter"/>
</dbReference>
<evidence type="ECO:0000313" key="12">
    <source>
        <dbReference type="EMBL" id="TGE19845.1"/>
    </source>
</evidence>
<keyword evidence="10" id="KW-0732">Signal</keyword>
<dbReference type="OrthoDB" id="1039448at2"/>
<evidence type="ECO:0000256" key="5">
    <source>
        <dbReference type="ARBA" id="ARBA00022519"/>
    </source>
</evidence>
<keyword evidence="4" id="KW-1003">Cell membrane</keyword>
<dbReference type="GO" id="GO:0015031">
    <property type="term" value="P:protein transport"/>
    <property type="evidence" value="ECO:0007669"/>
    <property type="project" value="UniProtKB-KW"/>
</dbReference>
<keyword evidence="6" id="KW-0812">Transmembrane</keyword>
<dbReference type="SUPFAM" id="SSF74653">
    <property type="entry name" value="TolA/TonB C-terminal domain"/>
    <property type="match status" value="2"/>
</dbReference>
<evidence type="ECO:0000256" key="8">
    <source>
        <dbReference type="ARBA" id="ARBA00022989"/>
    </source>
</evidence>
<dbReference type="RefSeq" id="WP_135495993.1">
    <property type="nucleotide sequence ID" value="NZ_SRLD01000002.1"/>
</dbReference>
<comment type="similarity">
    <text evidence="2">Belongs to the TonB family.</text>
</comment>
<feature type="domain" description="TonB C-terminal" evidence="11">
    <location>
        <begin position="50"/>
        <end position="146"/>
    </location>
</feature>
<dbReference type="PANTHER" id="PTHR33446">
    <property type="entry name" value="PROTEIN TONB-RELATED"/>
    <property type="match status" value="1"/>
</dbReference>
<evidence type="ECO:0000256" key="1">
    <source>
        <dbReference type="ARBA" id="ARBA00004383"/>
    </source>
</evidence>
<feature type="signal peptide" evidence="10">
    <location>
        <begin position="1"/>
        <end position="22"/>
    </location>
</feature>
<accession>A0A4Z0PQQ4</accession>
<organism evidence="12 13">
    <name type="scientific">Hymenobacter elongatus</name>
    <dbReference type="NCBI Taxonomy" id="877208"/>
    <lineage>
        <taxon>Bacteria</taxon>
        <taxon>Pseudomonadati</taxon>
        <taxon>Bacteroidota</taxon>
        <taxon>Cytophagia</taxon>
        <taxon>Cytophagales</taxon>
        <taxon>Hymenobacteraceae</taxon>
        <taxon>Hymenobacter</taxon>
    </lineage>
</organism>
<dbReference type="NCBIfam" id="TIGR01352">
    <property type="entry name" value="tonB_Cterm"/>
    <property type="match status" value="2"/>
</dbReference>
<keyword evidence="3" id="KW-0813">Transport</keyword>
<feature type="chain" id="PRO_5021257129" evidence="10">
    <location>
        <begin position="23"/>
        <end position="268"/>
    </location>
</feature>
<feature type="domain" description="TonB C-terminal" evidence="11">
    <location>
        <begin position="178"/>
        <end position="268"/>
    </location>
</feature>
<evidence type="ECO:0000313" key="13">
    <source>
        <dbReference type="Proteomes" id="UP000297739"/>
    </source>
</evidence>
<keyword evidence="9" id="KW-0472">Membrane</keyword>
<evidence type="ECO:0000256" key="10">
    <source>
        <dbReference type="SAM" id="SignalP"/>
    </source>
</evidence>
<evidence type="ECO:0000256" key="2">
    <source>
        <dbReference type="ARBA" id="ARBA00006555"/>
    </source>
</evidence>
<keyword evidence="13" id="KW-1185">Reference proteome</keyword>
<evidence type="ECO:0000259" key="11">
    <source>
        <dbReference type="PROSITE" id="PS52015"/>
    </source>
</evidence>
<keyword evidence="5" id="KW-0997">Cell inner membrane</keyword>
<evidence type="ECO:0000256" key="7">
    <source>
        <dbReference type="ARBA" id="ARBA00022927"/>
    </source>
</evidence>
<dbReference type="InterPro" id="IPR006260">
    <property type="entry name" value="TonB/TolA_C"/>
</dbReference>
<dbReference type="Pfam" id="PF03544">
    <property type="entry name" value="TonB_C"/>
    <property type="match status" value="2"/>
</dbReference>
<evidence type="ECO:0000256" key="9">
    <source>
        <dbReference type="ARBA" id="ARBA00023136"/>
    </source>
</evidence>
<keyword evidence="8" id="KW-1133">Transmembrane helix</keyword>
<name>A0A4Z0PQQ4_9BACT</name>
<dbReference type="InterPro" id="IPR051045">
    <property type="entry name" value="TonB-dependent_transducer"/>
</dbReference>
<dbReference type="PROSITE" id="PS52015">
    <property type="entry name" value="TONB_CTD"/>
    <property type="match status" value="2"/>
</dbReference>